<dbReference type="Proteomes" id="UP001222030">
    <property type="component" value="Unassembled WGS sequence"/>
</dbReference>
<sequence length="153" mass="17370">METDLILRPPGADDFDAWLPLWDAYNAFYGRHGDSALPPAISRLTWQRFLDPAEPVHALLAWQGTQLLGLAHYVFHRNTLMPHHACYLQDLFTVPEARGRGVARRLIAAVAGEARAAGSPSLYWHTRHDNSTARQLYDRVARDTGFVVYRQTF</sequence>
<gene>
    <name evidence="4" type="ORF">PQU96_12410</name>
</gene>
<dbReference type="InterPro" id="IPR000182">
    <property type="entry name" value="GNAT_dom"/>
</dbReference>
<keyword evidence="5" id="KW-1185">Reference proteome</keyword>
<name>A0ABT5IQR0_9NEIS</name>
<evidence type="ECO:0000256" key="2">
    <source>
        <dbReference type="ARBA" id="ARBA00023315"/>
    </source>
</evidence>
<dbReference type="SUPFAM" id="SSF55729">
    <property type="entry name" value="Acyl-CoA N-acyltransferases (Nat)"/>
    <property type="match status" value="1"/>
</dbReference>
<dbReference type="PROSITE" id="PS51186">
    <property type="entry name" value="GNAT"/>
    <property type="match status" value="1"/>
</dbReference>
<dbReference type="CDD" id="cd04301">
    <property type="entry name" value="NAT_SF"/>
    <property type="match status" value="1"/>
</dbReference>
<dbReference type="InterPro" id="IPR050832">
    <property type="entry name" value="Bact_Acetyltransf"/>
</dbReference>
<proteinExistence type="predicted"/>
<keyword evidence="2" id="KW-0012">Acyltransferase</keyword>
<dbReference type="Pfam" id="PF00583">
    <property type="entry name" value="Acetyltransf_1"/>
    <property type="match status" value="1"/>
</dbReference>
<feature type="domain" description="N-acetyltransferase" evidence="3">
    <location>
        <begin position="5"/>
        <end position="153"/>
    </location>
</feature>
<evidence type="ECO:0000313" key="5">
    <source>
        <dbReference type="Proteomes" id="UP001222030"/>
    </source>
</evidence>
<accession>A0ABT5IQR0</accession>
<dbReference type="InterPro" id="IPR016181">
    <property type="entry name" value="Acyl_CoA_acyltransferase"/>
</dbReference>
<dbReference type="RefSeq" id="WP_272772696.1">
    <property type="nucleotide sequence ID" value="NZ_JAQQLE010000011.1"/>
</dbReference>
<keyword evidence="1" id="KW-0808">Transferase</keyword>
<evidence type="ECO:0000256" key="1">
    <source>
        <dbReference type="ARBA" id="ARBA00022679"/>
    </source>
</evidence>
<organism evidence="4 5">
    <name type="scientific">Vogesella margarita</name>
    <dbReference type="NCBI Taxonomy" id="2984199"/>
    <lineage>
        <taxon>Bacteria</taxon>
        <taxon>Pseudomonadati</taxon>
        <taxon>Pseudomonadota</taxon>
        <taxon>Betaproteobacteria</taxon>
        <taxon>Neisseriales</taxon>
        <taxon>Chromobacteriaceae</taxon>
        <taxon>Vogesella</taxon>
    </lineage>
</organism>
<dbReference type="Gene3D" id="3.40.630.30">
    <property type="match status" value="1"/>
</dbReference>
<dbReference type="EMBL" id="JAQQLE010000011">
    <property type="protein sequence ID" value="MDC7714915.1"/>
    <property type="molecule type" value="Genomic_DNA"/>
</dbReference>
<dbReference type="PANTHER" id="PTHR43877">
    <property type="entry name" value="AMINOALKYLPHOSPHONATE N-ACETYLTRANSFERASE-RELATED-RELATED"/>
    <property type="match status" value="1"/>
</dbReference>
<protein>
    <submittedName>
        <fullName evidence="4">GNAT family N-acetyltransferase</fullName>
    </submittedName>
</protein>
<reference evidence="4 5" key="1">
    <citation type="submission" date="2023-01" db="EMBL/GenBank/DDBJ databases">
        <title>Novel species of the genus Vogesella isolated from rivers.</title>
        <authorList>
            <person name="Lu H."/>
        </authorList>
    </citation>
    <scope>NUCLEOTIDE SEQUENCE [LARGE SCALE GENOMIC DNA]</scope>
    <source>
        <strain evidence="4 5">LYT5W</strain>
    </source>
</reference>
<comment type="caution">
    <text evidence="4">The sequence shown here is derived from an EMBL/GenBank/DDBJ whole genome shotgun (WGS) entry which is preliminary data.</text>
</comment>
<evidence type="ECO:0000259" key="3">
    <source>
        <dbReference type="PROSITE" id="PS51186"/>
    </source>
</evidence>
<evidence type="ECO:0000313" key="4">
    <source>
        <dbReference type="EMBL" id="MDC7714915.1"/>
    </source>
</evidence>